<protein>
    <submittedName>
        <fullName evidence="1">Uncharacterized protein</fullName>
    </submittedName>
</protein>
<proteinExistence type="predicted"/>
<evidence type="ECO:0000313" key="2">
    <source>
        <dbReference type="Proteomes" id="UP001597413"/>
    </source>
</evidence>
<dbReference type="RefSeq" id="WP_377391411.1">
    <property type="nucleotide sequence ID" value="NZ_JBHUIX010000013.1"/>
</dbReference>
<keyword evidence="2" id="KW-1185">Reference proteome</keyword>
<gene>
    <name evidence="1" type="ORF">ACFSM0_13740</name>
</gene>
<organism evidence="1 2">
    <name type="scientific">Rhodobacter lacus</name>
    <dbReference type="NCBI Taxonomy" id="1641972"/>
    <lineage>
        <taxon>Bacteria</taxon>
        <taxon>Pseudomonadati</taxon>
        <taxon>Pseudomonadota</taxon>
        <taxon>Alphaproteobacteria</taxon>
        <taxon>Rhodobacterales</taxon>
        <taxon>Rhodobacter group</taxon>
        <taxon>Rhodobacter</taxon>
    </lineage>
</organism>
<name>A0ABW5ABY7_9RHOB</name>
<evidence type="ECO:0000313" key="1">
    <source>
        <dbReference type="EMBL" id="MFD2175154.1"/>
    </source>
</evidence>
<dbReference type="Proteomes" id="UP001597413">
    <property type="component" value="Unassembled WGS sequence"/>
</dbReference>
<sequence length="59" mass="6322">MERRIISRAFSVLALVCRASVEHGNRFGCANRPTTALAQPAFVDRAVLQASRALPALAA</sequence>
<dbReference type="EMBL" id="JBHUIX010000013">
    <property type="protein sequence ID" value="MFD2175154.1"/>
    <property type="molecule type" value="Genomic_DNA"/>
</dbReference>
<reference evidence="2" key="1">
    <citation type="journal article" date="2019" name="Int. J. Syst. Evol. Microbiol.">
        <title>The Global Catalogue of Microorganisms (GCM) 10K type strain sequencing project: providing services to taxonomists for standard genome sequencing and annotation.</title>
        <authorList>
            <consortium name="The Broad Institute Genomics Platform"/>
            <consortium name="The Broad Institute Genome Sequencing Center for Infectious Disease"/>
            <person name="Wu L."/>
            <person name="Ma J."/>
        </authorList>
    </citation>
    <scope>NUCLEOTIDE SEQUENCE [LARGE SCALE GENOMIC DNA]</scope>
    <source>
        <strain evidence="2">CCUG 55131</strain>
    </source>
</reference>
<comment type="caution">
    <text evidence="1">The sequence shown here is derived from an EMBL/GenBank/DDBJ whole genome shotgun (WGS) entry which is preliminary data.</text>
</comment>
<accession>A0ABW5ABY7</accession>